<comment type="caution">
    <text evidence="1">The sequence shown here is derived from an EMBL/GenBank/DDBJ whole genome shotgun (WGS) entry which is preliminary data.</text>
</comment>
<accession>A0A927MND1</accession>
<name>A0A927MND1_9BACL</name>
<evidence type="ECO:0000313" key="1">
    <source>
        <dbReference type="EMBL" id="MBE1556062.1"/>
    </source>
</evidence>
<evidence type="ECO:0000313" key="2">
    <source>
        <dbReference type="Proteomes" id="UP000658225"/>
    </source>
</evidence>
<dbReference type="RefSeq" id="WP_192599744.1">
    <property type="nucleotide sequence ID" value="NZ_JADBEL010000021.1"/>
</dbReference>
<dbReference type="Proteomes" id="UP000658225">
    <property type="component" value="Unassembled WGS sequence"/>
</dbReference>
<dbReference type="EMBL" id="JADBEL010000021">
    <property type="protein sequence ID" value="MBE1556062.1"/>
    <property type="molecule type" value="Genomic_DNA"/>
</dbReference>
<organism evidence="1 2">
    <name type="scientific">Sporosarcina limicola</name>
    <dbReference type="NCBI Taxonomy" id="34101"/>
    <lineage>
        <taxon>Bacteria</taxon>
        <taxon>Bacillati</taxon>
        <taxon>Bacillota</taxon>
        <taxon>Bacilli</taxon>
        <taxon>Bacillales</taxon>
        <taxon>Caryophanaceae</taxon>
        <taxon>Sporosarcina</taxon>
    </lineage>
</organism>
<dbReference type="AlphaFoldDB" id="A0A927MND1"/>
<protein>
    <recommendedName>
        <fullName evidence="3">Lipoprotein</fullName>
    </recommendedName>
</protein>
<dbReference type="PROSITE" id="PS51257">
    <property type="entry name" value="PROKAR_LIPOPROTEIN"/>
    <property type="match status" value="1"/>
</dbReference>
<keyword evidence="2" id="KW-1185">Reference proteome</keyword>
<sequence>MKRILLLILMVCSILTGCGGNKETISEINLENVNDNVKSFIENVESDEKGLETGIYMYNDSKNQRYLYLNQDFLDDGRGFGDVDINTDENSINIYLNDIPVSEGEVATYKLYKINPKWDYEYLKVFKNGEETHFAGIGT</sequence>
<reference evidence="1" key="1">
    <citation type="submission" date="2020-10" db="EMBL/GenBank/DDBJ databases">
        <title>Genomic Encyclopedia of Type Strains, Phase IV (KMG-IV): sequencing the most valuable type-strain genomes for metagenomic binning, comparative biology and taxonomic classification.</title>
        <authorList>
            <person name="Goeker M."/>
        </authorList>
    </citation>
    <scope>NUCLEOTIDE SEQUENCE</scope>
    <source>
        <strain evidence="1">DSM 13886</strain>
    </source>
</reference>
<evidence type="ECO:0008006" key="3">
    <source>
        <dbReference type="Google" id="ProtNLM"/>
    </source>
</evidence>
<proteinExistence type="predicted"/>
<gene>
    <name evidence="1" type="ORF">H4683_003183</name>
</gene>